<keyword evidence="4" id="KW-0812">Transmembrane</keyword>
<organism evidence="5 6">
    <name type="scientific">Gymnopus androsaceus JB14</name>
    <dbReference type="NCBI Taxonomy" id="1447944"/>
    <lineage>
        <taxon>Eukaryota</taxon>
        <taxon>Fungi</taxon>
        <taxon>Dikarya</taxon>
        <taxon>Basidiomycota</taxon>
        <taxon>Agaricomycotina</taxon>
        <taxon>Agaricomycetes</taxon>
        <taxon>Agaricomycetidae</taxon>
        <taxon>Agaricales</taxon>
        <taxon>Marasmiineae</taxon>
        <taxon>Omphalotaceae</taxon>
        <taxon>Gymnopus</taxon>
    </lineage>
</organism>
<evidence type="ECO:0000256" key="4">
    <source>
        <dbReference type="SAM" id="Phobius"/>
    </source>
</evidence>
<keyword evidence="4" id="KW-0472">Membrane</keyword>
<dbReference type="OrthoDB" id="3687641at2759"/>
<comment type="similarity">
    <text evidence="3">Belongs to the ustYa family.</text>
</comment>
<reference evidence="5" key="1">
    <citation type="journal article" date="2019" name="Environ. Microbiol.">
        <title>Fungal ecological strategies reflected in gene transcription - a case study of two litter decomposers.</title>
        <authorList>
            <person name="Barbi F."/>
            <person name="Kohler A."/>
            <person name="Barry K."/>
            <person name="Baskaran P."/>
            <person name="Daum C."/>
            <person name="Fauchery L."/>
            <person name="Ihrmark K."/>
            <person name="Kuo A."/>
            <person name="LaButti K."/>
            <person name="Lipzen A."/>
            <person name="Morin E."/>
            <person name="Grigoriev I.V."/>
            <person name="Henrissat B."/>
            <person name="Lindahl B."/>
            <person name="Martin F."/>
        </authorList>
    </citation>
    <scope>NUCLEOTIDE SEQUENCE</scope>
    <source>
        <strain evidence="5">JB14</strain>
    </source>
</reference>
<dbReference type="EMBL" id="ML769573">
    <property type="protein sequence ID" value="KAE9393405.1"/>
    <property type="molecule type" value="Genomic_DNA"/>
</dbReference>
<comment type="pathway">
    <text evidence="1">Mycotoxin biosynthesis.</text>
</comment>
<name>A0A6A4H879_9AGAR</name>
<evidence type="ECO:0000256" key="3">
    <source>
        <dbReference type="ARBA" id="ARBA00035112"/>
    </source>
</evidence>
<accession>A0A6A4H879</accession>
<protein>
    <submittedName>
        <fullName evidence="5">Uncharacterized protein</fullName>
    </submittedName>
</protein>
<dbReference type="InterPro" id="IPR021765">
    <property type="entry name" value="UstYa-like"/>
</dbReference>
<evidence type="ECO:0000313" key="6">
    <source>
        <dbReference type="Proteomes" id="UP000799118"/>
    </source>
</evidence>
<dbReference type="AlphaFoldDB" id="A0A6A4H879"/>
<sequence length="211" mass="24888">MLVTPYLSVFLMFILSIVSIAWTYAFLEFFQTLRPKSENNQIEKKDVYSFQGYDIPEILQMDFNGFVAMSAEETLHFAATDEAEDEWTPLEPYGRGVVRQGPDQRAFLLSVFHQLHCLHYIEVELTSASDMAHWPHVQHCLNMIRQWVICEADVTLEQGFFARRNFTADRWGETYVCRDWEAVYAEMKRNWIEFYQYQLKHGIPTTPFNST</sequence>
<keyword evidence="6" id="KW-1185">Reference proteome</keyword>
<dbReference type="GO" id="GO:0043386">
    <property type="term" value="P:mycotoxin biosynthetic process"/>
    <property type="evidence" value="ECO:0007669"/>
    <property type="project" value="InterPro"/>
</dbReference>
<gene>
    <name evidence="5" type="ORF">BT96DRAFT_924075</name>
</gene>
<keyword evidence="4" id="KW-1133">Transmembrane helix</keyword>
<evidence type="ECO:0000256" key="1">
    <source>
        <dbReference type="ARBA" id="ARBA00004685"/>
    </source>
</evidence>
<dbReference type="PANTHER" id="PTHR33365">
    <property type="entry name" value="YALI0B05434P"/>
    <property type="match status" value="1"/>
</dbReference>
<feature type="transmembrane region" description="Helical" evidence="4">
    <location>
        <begin position="6"/>
        <end position="27"/>
    </location>
</feature>
<dbReference type="Pfam" id="PF11807">
    <property type="entry name" value="UstYa"/>
    <property type="match status" value="1"/>
</dbReference>
<proteinExistence type="inferred from homology"/>
<dbReference type="Proteomes" id="UP000799118">
    <property type="component" value="Unassembled WGS sequence"/>
</dbReference>
<dbReference type="PANTHER" id="PTHR33365:SF11">
    <property type="entry name" value="TAT PATHWAY SIGNAL SEQUENCE"/>
    <property type="match status" value="1"/>
</dbReference>
<keyword evidence="2" id="KW-0560">Oxidoreductase</keyword>
<dbReference type="GO" id="GO:0016491">
    <property type="term" value="F:oxidoreductase activity"/>
    <property type="evidence" value="ECO:0007669"/>
    <property type="project" value="UniProtKB-KW"/>
</dbReference>
<evidence type="ECO:0000313" key="5">
    <source>
        <dbReference type="EMBL" id="KAE9393405.1"/>
    </source>
</evidence>
<evidence type="ECO:0000256" key="2">
    <source>
        <dbReference type="ARBA" id="ARBA00023002"/>
    </source>
</evidence>